<organism evidence="2 3">
    <name type="scientific">Zemynaea arenosa</name>
    <dbReference type="NCBI Taxonomy" id="2561931"/>
    <lineage>
        <taxon>Bacteria</taxon>
        <taxon>Pseudomonadati</taxon>
        <taxon>Pseudomonadota</taxon>
        <taxon>Betaproteobacteria</taxon>
        <taxon>Burkholderiales</taxon>
        <taxon>Oxalobacteraceae</taxon>
        <taxon>Telluria group</taxon>
        <taxon>Zemynaea</taxon>
    </lineage>
</organism>
<evidence type="ECO:0000256" key="1">
    <source>
        <dbReference type="SAM" id="MobiDB-lite"/>
    </source>
</evidence>
<feature type="region of interest" description="Disordered" evidence="1">
    <location>
        <begin position="1"/>
        <end position="27"/>
    </location>
</feature>
<gene>
    <name evidence="2" type="ORF">E4L96_21270</name>
</gene>
<feature type="compositionally biased region" description="Basic and acidic residues" evidence="1">
    <location>
        <begin position="18"/>
        <end position="27"/>
    </location>
</feature>
<dbReference type="AlphaFoldDB" id="A0A4Y9RUK1"/>
<proteinExistence type="predicted"/>
<protein>
    <submittedName>
        <fullName evidence="2">Uncharacterized protein</fullName>
    </submittedName>
</protein>
<keyword evidence="3" id="KW-1185">Reference proteome</keyword>
<sequence length="71" mass="8244">MLTSVQLRQRALRRKREAIHSGEHRRETPEPFWDELFRVTDEQELAEAVAAAEARSGVRAEPHVRQEPALQ</sequence>
<dbReference type="Proteomes" id="UP000298438">
    <property type="component" value="Unassembled WGS sequence"/>
</dbReference>
<evidence type="ECO:0000313" key="2">
    <source>
        <dbReference type="EMBL" id="TFW11476.1"/>
    </source>
</evidence>
<dbReference type="RefSeq" id="WP_135209224.1">
    <property type="nucleotide sequence ID" value="NZ_SPVF01000259.1"/>
</dbReference>
<evidence type="ECO:0000313" key="3">
    <source>
        <dbReference type="Proteomes" id="UP000298438"/>
    </source>
</evidence>
<comment type="caution">
    <text evidence="2">The sequence shown here is derived from an EMBL/GenBank/DDBJ whole genome shotgun (WGS) entry which is preliminary data.</text>
</comment>
<dbReference type="EMBL" id="SPVF01000259">
    <property type="protein sequence ID" value="TFW11476.1"/>
    <property type="molecule type" value="Genomic_DNA"/>
</dbReference>
<name>A0A4Y9RUK1_9BURK</name>
<reference evidence="2 3" key="1">
    <citation type="submission" date="2019-03" db="EMBL/GenBank/DDBJ databases">
        <title>Draft Genome Sequence of Massilia arenosa sp. nov., a Novel Massilia Species Isolated from a Sandy-loam Maize Soil.</title>
        <authorList>
            <person name="Raths R."/>
            <person name="Peta V."/>
            <person name="Bucking H."/>
        </authorList>
    </citation>
    <scope>NUCLEOTIDE SEQUENCE [LARGE SCALE GENOMIC DNA]</scope>
    <source>
        <strain evidence="2 3">MC02</strain>
    </source>
</reference>
<accession>A0A4Y9RUK1</accession>